<feature type="domain" description="Carboxymuconolactone decarboxylase-like" evidence="1">
    <location>
        <begin position="48"/>
        <end position="124"/>
    </location>
</feature>
<dbReference type="NCBIfam" id="TIGR00778">
    <property type="entry name" value="ahpD_dom"/>
    <property type="match status" value="1"/>
</dbReference>
<sequence length="152" mass="16338">MSTVAKAANPEADPRVKAVFDDIRATRQTDFINNMWQYLAFDADLLEQTWAEVKAVMASPSALDPLTKELIYIAVSISNSCNYCAHSHAAAARAKGMSSAQYADLLRIVGLAAKTNHLATALQVPVDAAFDAAFDAERQGQGQQLPSNTPTP</sequence>
<dbReference type="AlphaFoldDB" id="A0A3M6Q8U2"/>
<dbReference type="InterPro" id="IPR003779">
    <property type="entry name" value="CMD-like"/>
</dbReference>
<dbReference type="Gene3D" id="1.20.1290.10">
    <property type="entry name" value="AhpD-like"/>
    <property type="match status" value="1"/>
</dbReference>
<evidence type="ECO:0000313" key="2">
    <source>
        <dbReference type="EMBL" id="RMW99597.1"/>
    </source>
</evidence>
<evidence type="ECO:0000259" key="1">
    <source>
        <dbReference type="Pfam" id="PF02627"/>
    </source>
</evidence>
<reference evidence="2 3" key="1">
    <citation type="submission" date="2018-10" db="EMBL/GenBank/DDBJ databases">
        <title>Comamonadaceae CDC group NO-1 genome sequencing and assembly.</title>
        <authorList>
            <person name="Bernier A.-M."/>
            <person name="Bernard K."/>
        </authorList>
    </citation>
    <scope>NUCLEOTIDE SEQUENCE [LARGE SCALE GENOMIC DNA]</scope>
    <source>
        <strain evidence="2 3">NML970147</strain>
    </source>
</reference>
<dbReference type="PANTHER" id="PTHR35446:SF2">
    <property type="entry name" value="CARBOXYMUCONOLACTONE DECARBOXYLASE-LIKE DOMAIN-CONTAINING PROTEIN"/>
    <property type="match status" value="1"/>
</dbReference>
<dbReference type="InterPro" id="IPR029032">
    <property type="entry name" value="AhpD-like"/>
</dbReference>
<dbReference type="GO" id="GO:0051920">
    <property type="term" value="F:peroxiredoxin activity"/>
    <property type="evidence" value="ECO:0007669"/>
    <property type="project" value="InterPro"/>
</dbReference>
<proteinExistence type="predicted"/>
<name>A0A3M6Q8U2_9BURK</name>
<evidence type="ECO:0000313" key="3">
    <source>
        <dbReference type="Proteomes" id="UP000267521"/>
    </source>
</evidence>
<gene>
    <name evidence="2" type="ORF">EBQ26_04400</name>
</gene>
<protein>
    <submittedName>
        <fullName evidence="2">Carboxymuconolactone decarboxylase family protein</fullName>
    </submittedName>
</protein>
<dbReference type="EMBL" id="RDQM01000004">
    <property type="protein sequence ID" value="RMW99597.1"/>
    <property type="molecule type" value="Genomic_DNA"/>
</dbReference>
<comment type="caution">
    <text evidence="2">The sequence shown here is derived from an EMBL/GenBank/DDBJ whole genome shotgun (WGS) entry which is preliminary data.</text>
</comment>
<dbReference type="InterPro" id="IPR004675">
    <property type="entry name" value="AhpD_core"/>
</dbReference>
<dbReference type="SUPFAM" id="SSF69118">
    <property type="entry name" value="AhpD-like"/>
    <property type="match status" value="1"/>
</dbReference>
<dbReference type="Proteomes" id="UP000267521">
    <property type="component" value="Unassembled WGS sequence"/>
</dbReference>
<dbReference type="Pfam" id="PF02627">
    <property type="entry name" value="CMD"/>
    <property type="match status" value="1"/>
</dbReference>
<dbReference type="RefSeq" id="WP_122237807.1">
    <property type="nucleotide sequence ID" value="NZ_RDQM01000004.1"/>
</dbReference>
<organism evidence="2 3">
    <name type="scientific">Allofranklinella schreckenbergeri</name>
    <dbReference type="NCBI Taxonomy" id="1076744"/>
    <lineage>
        <taxon>Bacteria</taxon>
        <taxon>Pseudomonadati</taxon>
        <taxon>Pseudomonadota</taxon>
        <taxon>Betaproteobacteria</taxon>
        <taxon>Burkholderiales</taxon>
        <taxon>Comamonadaceae</taxon>
        <taxon>Allofranklinella</taxon>
    </lineage>
</organism>
<dbReference type="PANTHER" id="PTHR35446">
    <property type="entry name" value="SI:CH211-175M2.5"/>
    <property type="match status" value="1"/>
</dbReference>
<accession>A0A3M6Q8U2</accession>